<dbReference type="Proteomes" id="UP000460412">
    <property type="component" value="Unassembled WGS sequence"/>
</dbReference>
<evidence type="ECO:0000259" key="6">
    <source>
        <dbReference type="PROSITE" id="PS50975"/>
    </source>
</evidence>
<dbReference type="InterPro" id="IPR006439">
    <property type="entry name" value="HAD-SF_hydro_IA"/>
</dbReference>
<evidence type="ECO:0000256" key="4">
    <source>
        <dbReference type="ARBA" id="ARBA00022842"/>
    </source>
</evidence>
<proteinExistence type="predicted"/>
<evidence type="ECO:0000256" key="2">
    <source>
        <dbReference type="ARBA" id="ARBA00022723"/>
    </source>
</evidence>
<dbReference type="InterPro" id="IPR011761">
    <property type="entry name" value="ATP-grasp"/>
</dbReference>
<dbReference type="SUPFAM" id="SSF56784">
    <property type="entry name" value="HAD-like"/>
    <property type="match status" value="1"/>
</dbReference>
<dbReference type="Gene3D" id="3.30.470.20">
    <property type="entry name" value="ATP-grasp fold, B domain"/>
    <property type="match status" value="1"/>
</dbReference>
<dbReference type="SFLD" id="SFLDG01129">
    <property type="entry name" value="C1.5:_HAD__Beta-PGM__Phosphata"/>
    <property type="match status" value="1"/>
</dbReference>
<dbReference type="InterPro" id="IPR051400">
    <property type="entry name" value="HAD-like_hydrolase"/>
</dbReference>
<evidence type="ECO:0000313" key="7">
    <source>
        <dbReference type="EMBL" id="MXP76809.1"/>
    </source>
</evidence>
<dbReference type="Pfam" id="PF21360">
    <property type="entry name" value="PylC-like_N"/>
    <property type="match status" value="1"/>
</dbReference>
<dbReference type="Pfam" id="PF13419">
    <property type="entry name" value="HAD_2"/>
    <property type="match status" value="1"/>
</dbReference>
<keyword evidence="2" id="KW-0479">Metal-binding</keyword>
<dbReference type="PRINTS" id="PR00413">
    <property type="entry name" value="HADHALOGNASE"/>
</dbReference>
<keyword evidence="3 7" id="KW-0378">Hydrolase</keyword>
<dbReference type="Gene3D" id="3.30.1490.20">
    <property type="entry name" value="ATP-grasp fold, A domain"/>
    <property type="match status" value="1"/>
</dbReference>
<dbReference type="PANTHER" id="PTHR46470">
    <property type="entry name" value="N-ACYLNEURAMINATE-9-PHOSPHATASE"/>
    <property type="match status" value="1"/>
</dbReference>
<dbReference type="PANTHER" id="PTHR46470:SF2">
    <property type="entry name" value="GLYCERALDEHYDE 3-PHOSPHATE PHOSPHATASE"/>
    <property type="match status" value="1"/>
</dbReference>
<gene>
    <name evidence="7" type="ORF">GN277_15870</name>
</gene>
<dbReference type="GO" id="GO:0044281">
    <property type="term" value="P:small molecule metabolic process"/>
    <property type="evidence" value="ECO:0007669"/>
    <property type="project" value="UniProtKB-ARBA"/>
</dbReference>
<feature type="domain" description="ATP-grasp" evidence="6">
    <location>
        <begin position="111"/>
        <end position="292"/>
    </location>
</feature>
<keyword evidence="5" id="KW-0547">Nucleotide-binding</keyword>
<sequence>MKELHILFTGVGRRVELLQAFRQAALCLGKDLKIYGADVSNTAPALAYCDFSRIICGMREDHYILELIEICRKDRIDLVIPTIDTDLLVLAENKEKIEASGTKIMVSPLEKIRICRDKRKTSKLFDACGLHSPAPVDDWKAYKGGFPAFIKPRDGSSSINAFKVENVTELSVYAQQIENYIVQPFVSGEEYTIDIFCDFEGRMLSVVPRRRLAVRAGEVLKTQICMDRTIIREAKVLTEAFKPCGPLTVQMIRDEKSDRNYYIEINPRFGGGVPLSMKAGARSAETILKLLSHEKACCDMELADGAIYSRYEQSVCIDEGSAWGTKLIRQGSAGLSMTVSSLGIDRWKIKGVIFDLDDTLYPEKQYVRSGFQAVADFLEIKDAQKKLWSYFEKGLYAIDEFLKQIGREDLKAQCLEIYRAHKPKLELYQGVCELITELKNFGINTGMITDGRPEGQRNKIAALGLEDLMDDIIVTDELGGLQFRKPNDISFRIMQNRWRIPYEQLVYVGDNPAKDFQAARQLGMKTIWVAHRDGLYRK</sequence>
<name>A0A7X3SJU4_9FIRM</name>
<comment type="caution">
    <text evidence="7">The sequence shown here is derived from an EMBL/GenBank/DDBJ whole genome shotgun (WGS) entry which is preliminary data.</text>
</comment>
<evidence type="ECO:0000256" key="1">
    <source>
        <dbReference type="ARBA" id="ARBA00001946"/>
    </source>
</evidence>
<dbReference type="InterPro" id="IPR041492">
    <property type="entry name" value="HAD_2"/>
</dbReference>
<dbReference type="Pfam" id="PF15632">
    <property type="entry name" value="ATPgrasp_Ter"/>
    <property type="match status" value="1"/>
</dbReference>
<dbReference type="Gene3D" id="1.10.150.520">
    <property type="match status" value="1"/>
</dbReference>
<dbReference type="EMBL" id="WUQX01000001">
    <property type="protein sequence ID" value="MXP76809.1"/>
    <property type="molecule type" value="Genomic_DNA"/>
</dbReference>
<dbReference type="SUPFAM" id="SSF56059">
    <property type="entry name" value="Glutathione synthetase ATP-binding domain-like"/>
    <property type="match status" value="1"/>
</dbReference>
<keyword evidence="4" id="KW-0460">Magnesium</keyword>
<dbReference type="InterPro" id="IPR036412">
    <property type="entry name" value="HAD-like_sf"/>
</dbReference>
<keyword evidence="5" id="KW-0067">ATP-binding</keyword>
<dbReference type="AlphaFoldDB" id="A0A7X3SJU4"/>
<dbReference type="PROSITE" id="PS50975">
    <property type="entry name" value="ATP_GRASP"/>
    <property type="match status" value="1"/>
</dbReference>
<reference evidence="7 8" key="1">
    <citation type="submission" date="2019-12" db="EMBL/GenBank/DDBJ databases">
        <title>Sporaefaciens musculi gen. nov., sp. nov., a novel bacterium isolated from the caecum of an obese mouse.</title>
        <authorList>
            <person name="Rasmussen T.S."/>
            <person name="Streidl T."/>
            <person name="Hitch T.C.A."/>
            <person name="Wortmann E."/>
            <person name="Deptula P."/>
            <person name="Hansen M."/>
            <person name="Nielsen D.S."/>
            <person name="Clavel T."/>
            <person name="Vogensen F.K."/>
        </authorList>
    </citation>
    <scope>NUCLEOTIDE SEQUENCE [LARGE SCALE GENOMIC DNA]</scope>
    <source>
        <strain evidence="7 8">WCA-9-b2</strain>
    </source>
</reference>
<dbReference type="InterPro" id="IPR048764">
    <property type="entry name" value="PylC_N"/>
</dbReference>
<dbReference type="Gene3D" id="3.40.50.20">
    <property type="match status" value="1"/>
</dbReference>
<accession>A0A7X3SJU4</accession>
<dbReference type="GO" id="GO:0005524">
    <property type="term" value="F:ATP binding"/>
    <property type="evidence" value="ECO:0007669"/>
    <property type="project" value="UniProtKB-UniRule"/>
</dbReference>
<dbReference type="InterPro" id="IPR023214">
    <property type="entry name" value="HAD_sf"/>
</dbReference>
<evidence type="ECO:0000313" key="8">
    <source>
        <dbReference type="Proteomes" id="UP000460412"/>
    </source>
</evidence>
<protein>
    <submittedName>
        <fullName evidence="7">HAD-IA family hydrolase</fullName>
    </submittedName>
</protein>
<dbReference type="NCBIfam" id="TIGR01549">
    <property type="entry name" value="HAD-SF-IA-v1"/>
    <property type="match status" value="1"/>
</dbReference>
<evidence type="ECO:0000256" key="3">
    <source>
        <dbReference type="ARBA" id="ARBA00022801"/>
    </source>
</evidence>
<dbReference type="GO" id="GO:0016791">
    <property type="term" value="F:phosphatase activity"/>
    <property type="evidence" value="ECO:0007669"/>
    <property type="project" value="TreeGrafter"/>
</dbReference>
<comment type="cofactor">
    <cofactor evidence="1">
        <name>Mg(2+)</name>
        <dbReference type="ChEBI" id="CHEBI:18420"/>
    </cofactor>
</comment>
<organism evidence="7 8">
    <name type="scientific">Sporofaciens musculi</name>
    <dbReference type="NCBI Taxonomy" id="2681861"/>
    <lineage>
        <taxon>Bacteria</taxon>
        <taxon>Bacillati</taxon>
        <taxon>Bacillota</taxon>
        <taxon>Clostridia</taxon>
        <taxon>Lachnospirales</taxon>
        <taxon>Lachnospiraceae</taxon>
        <taxon>Sporofaciens</taxon>
    </lineage>
</organism>
<dbReference type="Gene3D" id="3.40.50.1000">
    <property type="entry name" value="HAD superfamily/HAD-like"/>
    <property type="match status" value="1"/>
</dbReference>
<dbReference type="SFLD" id="SFLDS00003">
    <property type="entry name" value="Haloacid_Dehalogenase"/>
    <property type="match status" value="1"/>
</dbReference>
<dbReference type="RefSeq" id="WP_159751862.1">
    <property type="nucleotide sequence ID" value="NZ_WUQX01000001.1"/>
</dbReference>
<keyword evidence="8" id="KW-1185">Reference proteome</keyword>
<dbReference type="InterPro" id="IPR013815">
    <property type="entry name" value="ATP_grasp_subdomain_1"/>
</dbReference>
<evidence type="ECO:0000256" key="5">
    <source>
        <dbReference type="PROSITE-ProRule" id="PRU00409"/>
    </source>
</evidence>
<dbReference type="GO" id="GO:0046872">
    <property type="term" value="F:metal ion binding"/>
    <property type="evidence" value="ECO:0007669"/>
    <property type="project" value="UniProtKB-KW"/>
</dbReference>